<dbReference type="RefSeq" id="WP_149860794.1">
    <property type="nucleotide sequence ID" value="NZ_VUOD01000005.1"/>
</dbReference>
<dbReference type="PROSITE" id="PS51459">
    <property type="entry name" value="FIDO"/>
    <property type="match status" value="1"/>
</dbReference>
<feature type="region of interest" description="Disordered" evidence="4">
    <location>
        <begin position="139"/>
        <end position="161"/>
    </location>
</feature>
<dbReference type="InterPro" id="IPR040198">
    <property type="entry name" value="Fido_containing"/>
</dbReference>
<feature type="compositionally biased region" description="Basic and acidic residues" evidence="4">
    <location>
        <begin position="146"/>
        <end position="161"/>
    </location>
</feature>
<dbReference type="GO" id="GO:0005524">
    <property type="term" value="F:ATP binding"/>
    <property type="evidence" value="ECO:0007669"/>
    <property type="project" value="UniProtKB-KW"/>
</dbReference>
<dbReference type="EMBL" id="VUOD01000005">
    <property type="protein sequence ID" value="KAA2284736.1"/>
    <property type="molecule type" value="Genomic_DNA"/>
</dbReference>
<evidence type="ECO:0000313" key="7">
    <source>
        <dbReference type="Proteomes" id="UP000322165"/>
    </source>
</evidence>
<feature type="active site" evidence="1">
    <location>
        <position position="209"/>
    </location>
</feature>
<keyword evidence="2" id="KW-0067">ATP-binding</keyword>
<evidence type="ECO:0000256" key="4">
    <source>
        <dbReference type="SAM" id="MobiDB-lite"/>
    </source>
</evidence>
<reference evidence="6 7" key="1">
    <citation type="submission" date="2019-09" db="EMBL/GenBank/DDBJ databases">
        <title>Arenimonas chukotkensis sp. nov., a bacterium isolated from Chukotka hot spring, Arctic region, Russia.</title>
        <authorList>
            <person name="Zayulina K.S."/>
            <person name="Prokofeva M.I."/>
            <person name="Elcheninov A.G."/>
            <person name="Novikov A."/>
            <person name="Kochetkova T.V."/>
            <person name="Kublanov I.V."/>
        </authorList>
    </citation>
    <scope>NUCLEOTIDE SEQUENCE [LARGE SCALE GENOMIC DNA]</scope>
    <source>
        <strain evidence="6 7">3729k</strain>
    </source>
</reference>
<evidence type="ECO:0000259" key="5">
    <source>
        <dbReference type="PROSITE" id="PS51459"/>
    </source>
</evidence>
<feature type="site" description="Important for autoinhibition of adenylyltransferase activity" evidence="3">
    <location>
        <position position="69"/>
    </location>
</feature>
<sequence length="386" mass="43970">MTALDLRLETDRFGPFTFRLGLDPGALALPLARVEDAWKMFSASPLAQVANQLQREVLVQSVFGTNTIEGATLTEEETRRALDADPGKVQAEQEVRVRNIKAAYDLAVRSAETDGWRLDVDYIRAVHAEICRDLPHPDNRPGLFRDNPKERPTVVGDQDHGGIYRPPQYRRDIDRLMDGLVDWHQGLMDAGISPLLRAPLVHLYFELIHPFWDGNGRVGRVLEATLLRQAGYRYAPFALAKFYQEQIHRYFALFNHCRKAAGRDEPFPNQDFVTFTLEGLRVVIERLHGRVNELVTVLLFDAVLRRELETGKINPRQYAIVRHLMDSGRALSPAELRLEPWYQTMYAHLTEKTRQRDLRGLLDTGFLGPGADGRLRPGFVGNRRAG</sequence>
<comment type="caution">
    <text evidence="6">The sequence shown here is derived from an EMBL/GenBank/DDBJ whole genome shotgun (WGS) entry which is preliminary data.</text>
</comment>
<evidence type="ECO:0000313" key="6">
    <source>
        <dbReference type="EMBL" id="KAA2284736.1"/>
    </source>
</evidence>
<name>A0A5B2Z9A7_9GAMM</name>
<dbReference type="Gene3D" id="1.10.3290.10">
    <property type="entry name" value="Fido-like domain"/>
    <property type="match status" value="1"/>
</dbReference>
<evidence type="ECO:0000256" key="1">
    <source>
        <dbReference type="PIRSR" id="PIRSR640198-1"/>
    </source>
</evidence>
<dbReference type="PANTHER" id="PTHR13504:SF38">
    <property type="entry name" value="FIDO DOMAIN-CONTAINING PROTEIN"/>
    <property type="match status" value="1"/>
</dbReference>
<dbReference type="SUPFAM" id="SSF140931">
    <property type="entry name" value="Fic-like"/>
    <property type="match status" value="1"/>
</dbReference>
<evidence type="ECO:0000256" key="2">
    <source>
        <dbReference type="PIRSR" id="PIRSR640198-2"/>
    </source>
</evidence>
<dbReference type="PANTHER" id="PTHR13504">
    <property type="entry name" value="FIDO DOMAIN-CONTAINING PROTEIN DDB_G0283145"/>
    <property type="match status" value="1"/>
</dbReference>
<keyword evidence="7" id="KW-1185">Reference proteome</keyword>
<feature type="domain" description="Fido" evidence="5">
    <location>
        <begin position="118"/>
        <end position="278"/>
    </location>
</feature>
<dbReference type="AlphaFoldDB" id="A0A5B2Z9A7"/>
<dbReference type="InterPro" id="IPR003812">
    <property type="entry name" value="Fido"/>
</dbReference>
<dbReference type="Proteomes" id="UP000322165">
    <property type="component" value="Unassembled WGS sequence"/>
</dbReference>
<dbReference type="Pfam" id="PF02661">
    <property type="entry name" value="Fic"/>
    <property type="match status" value="1"/>
</dbReference>
<accession>A0A5B2Z9A7</accession>
<gene>
    <name evidence="6" type="ORF">F0415_08555</name>
</gene>
<organism evidence="6 7">
    <name type="scientific">Arenimonas fontis</name>
    <dbReference type="NCBI Taxonomy" id="2608255"/>
    <lineage>
        <taxon>Bacteria</taxon>
        <taxon>Pseudomonadati</taxon>
        <taxon>Pseudomonadota</taxon>
        <taxon>Gammaproteobacteria</taxon>
        <taxon>Lysobacterales</taxon>
        <taxon>Lysobacteraceae</taxon>
        <taxon>Arenimonas</taxon>
    </lineage>
</organism>
<evidence type="ECO:0000256" key="3">
    <source>
        <dbReference type="PIRSR" id="PIRSR640198-3"/>
    </source>
</evidence>
<feature type="binding site" evidence="2">
    <location>
        <begin position="213"/>
        <end position="220"/>
    </location>
    <ligand>
        <name>ATP</name>
        <dbReference type="ChEBI" id="CHEBI:30616"/>
    </ligand>
</feature>
<dbReference type="InterPro" id="IPR036597">
    <property type="entry name" value="Fido-like_dom_sf"/>
</dbReference>
<protein>
    <submittedName>
        <fullName evidence="6">Fic family protein</fullName>
    </submittedName>
</protein>
<proteinExistence type="predicted"/>
<reference evidence="6 7" key="2">
    <citation type="submission" date="2019-09" db="EMBL/GenBank/DDBJ databases">
        <authorList>
            <person name="Mazur A."/>
        </authorList>
    </citation>
    <scope>NUCLEOTIDE SEQUENCE [LARGE SCALE GENOMIC DNA]</scope>
    <source>
        <strain evidence="6 7">3729k</strain>
    </source>
</reference>
<keyword evidence="2" id="KW-0547">Nucleotide-binding</keyword>